<accession>A0A1Q4MCH7</accession>
<keyword evidence="1" id="KW-0614">Plasmid</keyword>
<organism evidence="1">
    <name type="scientific">Aeromonas salmonicida subsp. salmonicida</name>
    <dbReference type="NCBI Taxonomy" id="29491"/>
    <lineage>
        <taxon>Bacteria</taxon>
        <taxon>Pseudomonadati</taxon>
        <taxon>Pseudomonadota</taxon>
        <taxon>Gammaproteobacteria</taxon>
        <taxon>Aeromonadales</taxon>
        <taxon>Aeromonadaceae</taxon>
        <taxon>Aeromonas</taxon>
    </lineage>
</organism>
<proteinExistence type="predicted"/>
<dbReference type="AlphaFoldDB" id="A0A1Q4MCH7"/>
<evidence type="ECO:0000313" key="1">
    <source>
        <dbReference type="EMBL" id="ASD49209.1"/>
    </source>
</evidence>
<sequence length="141" mass="15993">MSYTSELTEKDIQNMETFIELVLDDYKLGKLSKSHAISGITHVMVALELDNYTEVRTWFEQGSKLINSVTENVITERLQSGWELSNRGQGWYLSSPSKPDRQSESSYVPDDVIHKMVQDNVLKTIIQYSTGRAELVKTGSS</sequence>
<geneLocation type="plasmid" evidence="1">
    <name>pAsa5</name>
</geneLocation>
<dbReference type="EMBL" id="KY555069">
    <property type="protein sequence ID" value="ASD49209.1"/>
    <property type="molecule type" value="Genomic_DNA"/>
</dbReference>
<name>A0A1Q4MCH7_AERSS</name>
<dbReference type="RefSeq" id="WP_005320958.1">
    <property type="nucleotide sequence ID" value="NZ_CDDW01000005.1"/>
</dbReference>
<reference evidence="1" key="1">
    <citation type="submission" date="2017-01" db="EMBL/GenBank/DDBJ databases">
        <title>Plasmid composition in Aeromonas salmonicida subsp. salmonicida 01-B526 unravels unsuspected type three secretion system loss patterns.</title>
        <authorList>
            <person name="Tanaka K.H."/>
            <person name="Vincent A.T."/>
            <person name="Emond-Rheault J.-G."/>
            <person name="Adamczuk M."/>
            <person name="Frenette M."/>
            <person name="Charette S.J."/>
        </authorList>
    </citation>
    <scope>NUCLEOTIDE SEQUENCE</scope>
    <source>
        <strain evidence="1">01-B526</strain>
        <plasmid evidence="1">pAsa5</plasmid>
    </source>
</reference>
<protein>
    <submittedName>
        <fullName evidence="1">Uncharacterized protein</fullName>
    </submittedName>
</protein>